<reference evidence="3" key="2">
    <citation type="submission" date="2021-02" db="EMBL/GenBank/DDBJ databases">
        <authorList>
            <person name="Kimball J.A."/>
            <person name="Haas M.W."/>
            <person name="Macchietto M."/>
            <person name="Kono T."/>
            <person name="Duquette J."/>
            <person name="Shao M."/>
        </authorList>
    </citation>
    <scope>NUCLEOTIDE SEQUENCE</scope>
    <source>
        <tissue evidence="3">Fresh leaf tissue</tissue>
    </source>
</reference>
<accession>A0A8J5VX19</accession>
<evidence type="ECO:0000313" key="3">
    <source>
        <dbReference type="EMBL" id="KAG8061369.1"/>
    </source>
</evidence>
<gene>
    <name evidence="3" type="ORF">GUJ93_ZPchr0003g16811</name>
</gene>
<keyword evidence="2" id="KW-0732">Signal</keyword>
<organism evidence="3 4">
    <name type="scientific">Zizania palustris</name>
    <name type="common">Northern wild rice</name>
    <dbReference type="NCBI Taxonomy" id="103762"/>
    <lineage>
        <taxon>Eukaryota</taxon>
        <taxon>Viridiplantae</taxon>
        <taxon>Streptophyta</taxon>
        <taxon>Embryophyta</taxon>
        <taxon>Tracheophyta</taxon>
        <taxon>Spermatophyta</taxon>
        <taxon>Magnoliopsida</taxon>
        <taxon>Liliopsida</taxon>
        <taxon>Poales</taxon>
        <taxon>Poaceae</taxon>
        <taxon>BOP clade</taxon>
        <taxon>Oryzoideae</taxon>
        <taxon>Oryzeae</taxon>
        <taxon>Zizaniinae</taxon>
        <taxon>Zizania</taxon>
    </lineage>
</organism>
<dbReference type="Proteomes" id="UP000729402">
    <property type="component" value="Unassembled WGS sequence"/>
</dbReference>
<protein>
    <submittedName>
        <fullName evidence="3">Uncharacterized protein</fullName>
    </submittedName>
</protein>
<keyword evidence="4" id="KW-1185">Reference proteome</keyword>
<evidence type="ECO:0000256" key="1">
    <source>
        <dbReference type="SAM" id="MobiDB-lite"/>
    </source>
</evidence>
<feature type="region of interest" description="Disordered" evidence="1">
    <location>
        <begin position="16"/>
        <end position="63"/>
    </location>
</feature>
<sequence>MSLWFLCLTSLGLPFSSHPNSSRSRRSPILIRPNPYWTPTTTHPHPKPAPASHHKPCDVAAPPHCRPQNPSATLLASIPKSPVAITLPRRLAVGGEVRKKNGFPVVEAFRSFTMDLFTPKSDLDLIAMMKDQFANYIVQKRYTYEKHMVARVEKLVATGERCSRVSVIFVRLQWRP</sequence>
<feature type="signal peptide" evidence="2">
    <location>
        <begin position="1"/>
        <end position="19"/>
    </location>
</feature>
<feature type="chain" id="PRO_5035227939" evidence="2">
    <location>
        <begin position="20"/>
        <end position="176"/>
    </location>
</feature>
<feature type="compositionally biased region" description="Low complexity" evidence="1">
    <location>
        <begin position="16"/>
        <end position="43"/>
    </location>
</feature>
<reference evidence="3" key="1">
    <citation type="journal article" date="2021" name="bioRxiv">
        <title>Whole Genome Assembly and Annotation of Northern Wild Rice, Zizania palustris L., Supports a Whole Genome Duplication in the Zizania Genus.</title>
        <authorList>
            <person name="Haas M."/>
            <person name="Kono T."/>
            <person name="Macchietto M."/>
            <person name="Millas R."/>
            <person name="McGilp L."/>
            <person name="Shao M."/>
            <person name="Duquette J."/>
            <person name="Hirsch C.N."/>
            <person name="Kimball J."/>
        </authorList>
    </citation>
    <scope>NUCLEOTIDE SEQUENCE</scope>
    <source>
        <tissue evidence="3">Fresh leaf tissue</tissue>
    </source>
</reference>
<comment type="caution">
    <text evidence="3">The sequence shown here is derived from an EMBL/GenBank/DDBJ whole genome shotgun (WGS) entry which is preliminary data.</text>
</comment>
<proteinExistence type="predicted"/>
<evidence type="ECO:0000256" key="2">
    <source>
        <dbReference type="SAM" id="SignalP"/>
    </source>
</evidence>
<dbReference type="AlphaFoldDB" id="A0A8J5VX19"/>
<name>A0A8J5VX19_ZIZPA</name>
<dbReference type="EMBL" id="JAAALK010000286">
    <property type="protein sequence ID" value="KAG8061369.1"/>
    <property type="molecule type" value="Genomic_DNA"/>
</dbReference>
<evidence type="ECO:0000313" key="4">
    <source>
        <dbReference type="Proteomes" id="UP000729402"/>
    </source>
</evidence>